<organism evidence="1 2">
    <name type="scientific">Dreissena polymorpha</name>
    <name type="common">Zebra mussel</name>
    <name type="synonym">Mytilus polymorpha</name>
    <dbReference type="NCBI Taxonomy" id="45954"/>
    <lineage>
        <taxon>Eukaryota</taxon>
        <taxon>Metazoa</taxon>
        <taxon>Spiralia</taxon>
        <taxon>Lophotrochozoa</taxon>
        <taxon>Mollusca</taxon>
        <taxon>Bivalvia</taxon>
        <taxon>Autobranchia</taxon>
        <taxon>Heteroconchia</taxon>
        <taxon>Euheterodonta</taxon>
        <taxon>Imparidentia</taxon>
        <taxon>Neoheterodontei</taxon>
        <taxon>Myida</taxon>
        <taxon>Dreissenoidea</taxon>
        <taxon>Dreissenidae</taxon>
        <taxon>Dreissena</taxon>
    </lineage>
</organism>
<comment type="caution">
    <text evidence="1">The sequence shown here is derived from an EMBL/GenBank/DDBJ whole genome shotgun (WGS) entry which is preliminary data.</text>
</comment>
<accession>A0A9D4EDZ6</accession>
<dbReference type="AlphaFoldDB" id="A0A9D4EDZ6"/>
<gene>
    <name evidence="1" type="ORF">DPMN_178340</name>
</gene>
<evidence type="ECO:0000313" key="1">
    <source>
        <dbReference type="EMBL" id="KAH3776906.1"/>
    </source>
</evidence>
<dbReference type="Proteomes" id="UP000828390">
    <property type="component" value="Unassembled WGS sequence"/>
</dbReference>
<keyword evidence="2" id="KW-1185">Reference proteome</keyword>
<evidence type="ECO:0000313" key="2">
    <source>
        <dbReference type="Proteomes" id="UP000828390"/>
    </source>
</evidence>
<sequence>MVHNNDIIKPNFTTQETNVLTKVHEDWTTELNKYHVFQPTGIIFKLVQDIIGMNVLTKFHEDRTLNVASRVKNAPPLGSHVFQAKATIFELIQDIIGTNHLSKFHEDWTINVASRVLTRKNAPPPGGHVFLTHWHHFRTHPRYYWD</sequence>
<protein>
    <submittedName>
        <fullName evidence="1">Uncharacterized protein</fullName>
    </submittedName>
</protein>
<reference evidence="1" key="1">
    <citation type="journal article" date="2019" name="bioRxiv">
        <title>The Genome of the Zebra Mussel, Dreissena polymorpha: A Resource for Invasive Species Research.</title>
        <authorList>
            <person name="McCartney M.A."/>
            <person name="Auch B."/>
            <person name="Kono T."/>
            <person name="Mallez S."/>
            <person name="Zhang Y."/>
            <person name="Obille A."/>
            <person name="Becker A."/>
            <person name="Abrahante J.E."/>
            <person name="Garbe J."/>
            <person name="Badalamenti J.P."/>
            <person name="Herman A."/>
            <person name="Mangelson H."/>
            <person name="Liachko I."/>
            <person name="Sullivan S."/>
            <person name="Sone E.D."/>
            <person name="Koren S."/>
            <person name="Silverstein K.A.T."/>
            <person name="Beckman K.B."/>
            <person name="Gohl D.M."/>
        </authorList>
    </citation>
    <scope>NUCLEOTIDE SEQUENCE</scope>
    <source>
        <strain evidence="1">Duluth1</strain>
        <tissue evidence="1">Whole animal</tissue>
    </source>
</reference>
<reference evidence="1" key="2">
    <citation type="submission" date="2020-11" db="EMBL/GenBank/DDBJ databases">
        <authorList>
            <person name="McCartney M.A."/>
            <person name="Auch B."/>
            <person name="Kono T."/>
            <person name="Mallez S."/>
            <person name="Becker A."/>
            <person name="Gohl D.M."/>
            <person name="Silverstein K.A.T."/>
            <person name="Koren S."/>
            <person name="Bechman K.B."/>
            <person name="Herman A."/>
            <person name="Abrahante J.E."/>
            <person name="Garbe J."/>
        </authorList>
    </citation>
    <scope>NUCLEOTIDE SEQUENCE</scope>
    <source>
        <strain evidence="1">Duluth1</strain>
        <tissue evidence="1">Whole animal</tissue>
    </source>
</reference>
<dbReference type="EMBL" id="JAIWYP010000009">
    <property type="protein sequence ID" value="KAH3776906.1"/>
    <property type="molecule type" value="Genomic_DNA"/>
</dbReference>
<name>A0A9D4EDZ6_DREPO</name>
<proteinExistence type="predicted"/>